<keyword evidence="3" id="KW-1185">Reference proteome</keyword>
<dbReference type="Proteomes" id="UP001162483">
    <property type="component" value="Unassembled WGS sequence"/>
</dbReference>
<proteinExistence type="predicted"/>
<evidence type="ECO:0000313" key="2">
    <source>
        <dbReference type="EMBL" id="CAI9607294.1"/>
    </source>
</evidence>
<sequence>MNSGHRVTMQEIRSFGSPAAHPRPHGKKTKAAGTESQEGQWVTESNWHDAGHWARQRASGHQAIRSFGSTAGAASSGKAVGTESPGTTVAL</sequence>
<gene>
    <name evidence="2" type="ORF">SPARVUS_LOCUS13923775</name>
</gene>
<comment type="caution">
    <text evidence="2">The sequence shown here is derived from an EMBL/GenBank/DDBJ whole genome shotgun (WGS) entry which is preliminary data.</text>
</comment>
<name>A0ABN9GEC7_9NEOB</name>
<evidence type="ECO:0000256" key="1">
    <source>
        <dbReference type="SAM" id="MobiDB-lite"/>
    </source>
</evidence>
<feature type="compositionally biased region" description="Polar residues" evidence="1">
    <location>
        <begin position="34"/>
        <end position="45"/>
    </location>
</feature>
<feature type="compositionally biased region" description="Low complexity" evidence="1">
    <location>
        <begin position="66"/>
        <end position="81"/>
    </location>
</feature>
<feature type="region of interest" description="Disordered" evidence="1">
    <location>
        <begin position="1"/>
        <end position="91"/>
    </location>
</feature>
<reference evidence="2" key="1">
    <citation type="submission" date="2023-05" db="EMBL/GenBank/DDBJ databases">
        <authorList>
            <person name="Stuckert A."/>
        </authorList>
    </citation>
    <scope>NUCLEOTIDE SEQUENCE</scope>
</reference>
<organism evidence="2 3">
    <name type="scientific">Staurois parvus</name>
    <dbReference type="NCBI Taxonomy" id="386267"/>
    <lineage>
        <taxon>Eukaryota</taxon>
        <taxon>Metazoa</taxon>
        <taxon>Chordata</taxon>
        <taxon>Craniata</taxon>
        <taxon>Vertebrata</taxon>
        <taxon>Euteleostomi</taxon>
        <taxon>Amphibia</taxon>
        <taxon>Batrachia</taxon>
        <taxon>Anura</taxon>
        <taxon>Neobatrachia</taxon>
        <taxon>Ranoidea</taxon>
        <taxon>Ranidae</taxon>
        <taxon>Staurois</taxon>
    </lineage>
</organism>
<dbReference type="EMBL" id="CATNWA010018426">
    <property type="protein sequence ID" value="CAI9607294.1"/>
    <property type="molecule type" value="Genomic_DNA"/>
</dbReference>
<evidence type="ECO:0000313" key="3">
    <source>
        <dbReference type="Proteomes" id="UP001162483"/>
    </source>
</evidence>
<accession>A0ABN9GEC7</accession>
<protein>
    <submittedName>
        <fullName evidence="2">Uncharacterized protein</fullName>
    </submittedName>
</protein>